<feature type="transmembrane region" description="Helical" evidence="1">
    <location>
        <begin position="14"/>
        <end position="32"/>
    </location>
</feature>
<keyword evidence="1" id="KW-0472">Membrane</keyword>
<dbReference type="InterPro" id="IPR025578">
    <property type="entry name" value="DUF4359"/>
</dbReference>
<protein>
    <submittedName>
        <fullName evidence="2">DUF4359 domain-containing protein</fullName>
    </submittedName>
</protein>
<dbReference type="KEGG" id="tsq:D3A95_01360"/>
<dbReference type="Pfam" id="PF14271">
    <property type="entry name" value="DUF4359"/>
    <property type="match status" value="1"/>
</dbReference>
<dbReference type="PROSITE" id="PS51257">
    <property type="entry name" value="PROKAR_LIPOPROTEIN"/>
    <property type="match status" value="1"/>
</dbReference>
<dbReference type="RefSeq" id="WP_181495689.1">
    <property type="nucleotide sequence ID" value="NZ_CP032152.1"/>
</dbReference>
<organism evidence="2 3">
    <name type="scientific">Thermosynechococcus sichuanensis E542</name>
    <dbReference type="NCBI Taxonomy" id="2016101"/>
    <lineage>
        <taxon>Bacteria</taxon>
        <taxon>Bacillati</taxon>
        <taxon>Cyanobacteriota</taxon>
        <taxon>Cyanophyceae</taxon>
        <taxon>Acaryochloridales</taxon>
        <taxon>Thermosynechococcaceae</taxon>
        <taxon>Thermosynechococcus</taxon>
        <taxon>Thermosynechococcus sichuanensis</taxon>
    </lineage>
</organism>
<accession>A0A3B7MBR1</accession>
<keyword evidence="3" id="KW-1185">Reference proteome</keyword>
<gene>
    <name evidence="2" type="ORF">D3A95_01360</name>
</gene>
<evidence type="ECO:0000313" key="2">
    <source>
        <dbReference type="EMBL" id="AXY67302.1"/>
    </source>
</evidence>
<keyword evidence="1" id="KW-1133">Transmembrane helix</keyword>
<dbReference type="EMBL" id="CP032152">
    <property type="protein sequence ID" value="AXY67302.1"/>
    <property type="molecule type" value="Genomic_DNA"/>
</dbReference>
<name>A0A3B7MBR1_9CYAN</name>
<dbReference type="Proteomes" id="UP000261812">
    <property type="component" value="Chromosome"/>
</dbReference>
<dbReference type="AlphaFoldDB" id="A0A3B7MBR1"/>
<keyword evidence="1" id="KW-0812">Transmembrane</keyword>
<sequence>MKVPLLSQVMARPLWWGGGAFLLLGIITACLTNPTPADYQHRAAAEINTFLLTQVCPEIINRDSAIAMVALEVCDQLESRPAEEIERYIAYNTQSYNLGVATLFVTELPIQTVWSLGFFGQIIPLTL</sequence>
<proteinExistence type="predicted"/>
<evidence type="ECO:0000256" key="1">
    <source>
        <dbReference type="SAM" id="Phobius"/>
    </source>
</evidence>
<reference evidence="3" key="1">
    <citation type="submission" date="2018-09" db="EMBL/GenBank/DDBJ databases">
        <title>Complete genome sequence of thermophilic cyanobacteria strain Thermosynechococcus elongatus PKUAC-SCTE542.</title>
        <authorList>
            <person name="Liang Y."/>
            <person name="Tang J."/>
            <person name="Daroch M."/>
        </authorList>
    </citation>
    <scope>NUCLEOTIDE SEQUENCE [LARGE SCALE GENOMIC DNA]</scope>
    <source>
        <strain evidence="3">E542</strain>
    </source>
</reference>
<evidence type="ECO:0000313" key="3">
    <source>
        <dbReference type="Proteomes" id="UP000261812"/>
    </source>
</evidence>